<reference evidence="1" key="1">
    <citation type="submission" date="2018-05" db="EMBL/GenBank/DDBJ databases">
        <authorList>
            <person name="Lanie J.A."/>
            <person name="Ng W.-L."/>
            <person name="Kazmierczak K.M."/>
            <person name="Andrzejewski T.M."/>
            <person name="Davidsen T.M."/>
            <person name="Wayne K.J."/>
            <person name="Tettelin H."/>
            <person name="Glass J.I."/>
            <person name="Rusch D."/>
            <person name="Podicherti R."/>
            <person name="Tsui H.-C.T."/>
            <person name="Winkler M.E."/>
        </authorList>
    </citation>
    <scope>NUCLEOTIDE SEQUENCE</scope>
</reference>
<evidence type="ECO:0000313" key="1">
    <source>
        <dbReference type="EMBL" id="SVB87116.1"/>
    </source>
</evidence>
<accession>A0A382HIJ4</accession>
<sequence>MIPDVSEIGAPKENAAKYIWRNGFFVTPYFDFRMGFSNGFDA</sequence>
<proteinExistence type="predicted"/>
<dbReference type="EMBL" id="UINC01061488">
    <property type="protein sequence ID" value="SVB87116.1"/>
    <property type="molecule type" value="Genomic_DNA"/>
</dbReference>
<protein>
    <submittedName>
        <fullName evidence="1">Uncharacterized protein</fullName>
    </submittedName>
</protein>
<gene>
    <name evidence="1" type="ORF">METZ01_LOCUS239970</name>
</gene>
<dbReference type="AlphaFoldDB" id="A0A382HIJ4"/>
<name>A0A382HIJ4_9ZZZZ</name>
<feature type="non-terminal residue" evidence="1">
    <location>
        <position position="42"/>
    </location>
</feature>
<organism evidence="1">
    <name type="scientific">marine metagenome</name>
    <dbReference type="NCBI Taxonomy" id="408172"/>
    <lineage>
        <taxon>unclassified sequences</taxon>
        <taxon>metagenomes</taxon>
        <taxon>ecological metagenomes</taxon>
    </lineage>
</organism>